<dbReference type="Pfam" id="PF13409">
    <property type="entry name" value="GST_N_2"/>
    <property type="match status" value="1"/>
</dbReference>
<gene>
    <name evidence="2" type="ORF">W97_00681</name>
</gene>
<feature type="domain" description="GST N-terminal" evidence="1">
    <location>
        <begin position="22"/>
        <end position="111"/>
    </location>
</feature>
<proteinExistence type="predicted"/>
<dbReference type="Proteomes" id="UP000016924">
    <property type="component" value="Unassembled WGS sequence"/>
</dbReference>
<dbReference type="OrthoDB" id="202840at2759"/>
<sequence length="259" mass="29084">MRSSADVEPSAVFSNTTTYGSTSLKLLYHPLCPFSRKVYMYAIELGLEELVDLKQVVVAPTHYKGWSDNVPDVAVFNPLAKIPVLAVGSGDGIFDSSVICEFLGNIAAKRQEAETGTALDVVKDMTYWRLRAMEACAGGMLDAEILVVYEQKVRQEKGVLFQEWVDGQRAKITRGFDRLEAEAKRGTLTILKSPQKAEIPEVAVAAALGFFDIRKVEWRQGRTCLEKWFNEFSKRKSFTTTRPNIDWKNGKTVEESFKL</sequence>
<keyword evidence="3" id="KW-1185">Reference proteome</keyword>
<dbReference type="Gene3D" id="1.20.1050.10">
    <property type="match status" value="1"/>
</dbReference>
<dbReference type="InterPro" id="IPR004045">
    <property type="entry name" value="Glutathione_S-Trfase_N"/>
</dbReference>
<dbReference type="STRING" id="1168221.R7YIJ3"/>
<organism evidence="2 3">
    <name type="scientific">Coniosporium apollinis (strain CBS 100218)</name>
    <name type="common">Rock-inhabiting black yeast</name>
    <dbReference type="NCBI Taxonomy" id="1168221"/>
    <lineage>
        <taxon>Eukaryota</taxon>
        <taxon>Fungi</taxon>
        <taxon>Dikarya</taxon>
        <taxon>Ascomycota</taxon>
        <taxon>Pezizomycotina</taxon>
        <taxon>Dothideomycetes</taxon>
        <taxon>Dothideomycetes incertae sedis</taxon>
        <taxon>Coniosporium</taxon>
    </lineage>
</organism>
<evidence type="ECO:0000313" key="3">
    <source>
        <dbReference type="Proteomes" id="UP000016924"/>
    </source>
</evidence>
<dbReference type="eggNOG" id="ENOG502S039">
    <property type="taxonomic scope" value="Eukaryota"/>
</dbReference>
<dbReference type="Gene3D" id="3.40.30.10">
    <property type="entry name" value="Glutaredoxin"/>
    <property type="match status" value="1"/>
</dbReference>
<dbReference type="HOGENOM" id="CLU_011226_12_2_1"/>
<dbReference type="RefSeq" id="XP_007776783.1">
    <property type="nucleotide sequence ID" value="XM_007778593.1"/>
</dbReference>
<dbReference type="GeneID" id="19897992"/>
<dbReference type="SUPFAM" id="SSF52833">
    <property type="entry name" value="Thioredoxin-like"/>
    <property type="match status" value="1"/>
</dbReference>
<reference evidence="3" key="1">
    <citation type="submission" date="2012-06" db="EMBL/GenBank/DDBJ databases">
        <title>The genome sequence of Coniosporium apollinis CBS 100218.</title>
        <authorList>
            <consortium name="The Broad Institute Genome Sequencing Platform"/>
            <person name="Cuomo C."/>
            <person name="Gorbushina A."/>
            <person name="Noack S."/>
            <person name="Walker B."/>
            <person name="Young S.K."/>
            <person name="Zeng Q."/>
            <person name="Gargeya S."/>
            <person name="Fitzgerald M."/>
            <person name="Haas B."/>
            <person name="Abouelleil A."/>
            <person name="Alvarado L."/>
            <person name="Arachchi H.M."/>
            <person name="Berlin A.M."/>
            <person name="Chapman S.B."/>
            <person name="Goldberg J."/>
            <person name="Griggs A."/>
            <person name="Gujja S."/>
            <person name="Hansen M."/>
            <person name="Howarth C."/>
            <person name="Imamovic A."/>
            <person name="Larimer J."/>
            <person name="McCowan C."/>
            <person name="Montmayeur A."/>
            <person name="Murphy C."/>
            <person name="Neiman D."/>
            <person name="Pearson M."/>
            <person name="Priest M."/>
            <person name="Roberts A."/>
            <person name="Saif S."/>
            <person name="Shea T."/>
            <person name="Sisk P."/>
            <person name="Sykes S."/>
            <person name="Wortman J."/>
            <person name="Nusbaum C."/>
            <person name="Birren B."/>
        </authorList>
    </citation>
    <scope>NUCLEOTIDE SEQUENCE [LARGE SCALE GENOMIC DNA]</scope>
    <source>
        <strain evidence="3">CBS 100218</strain>
    </source>
</reference>
<protein>
    <recommendedName>
        <fullName evidence="1">GST N-terminal domain-containing protein</fullName>
    </recommendedName>
</protein>
<accession>R7YIJ3</accession>
<dbReference type="InterPro" id="IPR036249">
    <property type="entry name" value="Thioredoxin-like_sf"/>
</dbReference>
<name>R7YIJ3_CONA1</name>
<dbReference type="EMBL" id="JH767555">
    <property type="protein sequence ID" value="EON61466.1"/>
    <property type="molecule type" value="Genomic_DNA"/>
</dbReference>
<evidence type="ECO:0000313" key="2">
    <source>
        <dbReference type="EMBL" id="EON61466.1"/>
    </source>
</evidence>
<dbReference type="PROSITE" id="PS50404">
    <property type="entry name" value="GST_NTER"/>
    <property type="match status" value="1"/>
</dbReference>
<dbReference type="AlphaFoldDB" id="R7YIJ3"/>
<evidence type="ECO:0000259" key="1">
    <source>
        <dbReference type="PROSITE" id="PS50404"/>
    </source>
</evidence>